<dbReference type="InterPro" id="IPR020846">
    <property type="entry name" value="MFS_dom"/>
</dbReference>
<feature type="transmembrane region" description="Helical" evidence="4">
    <location>
        <begin position="223"/>
        <end position="244"/>
    </location>
</feature>
<dbReference type="Pfam" id="PF07690">
    <property type="entry name" value="MFS_1"/>
    <property type="match status" value="1"/>
</dbReference>
<evidence type="ECO:0000313" key="7">
    <source>
        <dbReference type="Proteomes" id="UP000480425"/>
    </source>
</evidence>
<feature type="domain" description="Major facilitator superfamily (MFS) profile" evidence="5">
    <location>
        <begin position="19"/>
        <end position="395"/>
    </location>
</feature>
<feature type="transmembrane region" description="Helical" evidence="4">
    <location>
        <begin position="256"/>
        <end position="274"/>
    </location>
</feature>
<dbReference type="GO" id="GO:0022857">
    <property type="term" value="F:transmembrane transporter activity"/>
    <property type="evidence" value="ECO:0007669"/>
    <property type="project" value="InterPro"/>
</dbReference>
<keyword evidence="2 4" id="KW-1133">Transmembrane helix</keyword>
<dbReference type="CDD" id="cd17324">
    <property type="entry name" value="MFS_NepI_like"/>
    <property type="match status" value="1"/>
</dbReference>
<feature type="transmembrane region" description="Helical" evidence="4">
    <location>
        <begin position="173"/>
        <end position="192"/>
    </location>
</feature>
<keyword evidence="3 4" id="KW-0472">Membrane</keyword>
<dbReference type="SUPFAM" id="SSF103473">
    <property type="entry name" value="MFS general substrate transporter"/>
    <property type="match status" value="1"/>
</dbReference>
<feature type="transmembrane region" description="Helical" evidence="4">
    <location>
        <begin position="85"/>
        <end position="103"/>
    </location>
</feature>
<comment type="caution">
    <text evidence="6">The sequence shown here is derived from an EMBL/GenBank/DDBJ whole genome shotgun (WGS) entry which is preliminary data.</text>
</comment>
<dbReference type="Proteomes" id="UP000480425">
    <property type="component" value="Unassembled WGS sequence"/>
</dbReference>
<evidence type="ECO:0000256" key="1">
    <source>
        <dbReference type="ARBA" id="ARBA00022692"/>
    </source>
</evidence>
<evidence type="ECO:0000259" key="5">
    <source>
        <dbReference type="PROSITE" id="PS50850"/>
    </source>
</evidence>
<proteinExistence type="predicted"/>
<organism evidence="6 7">
    <name type="scientific">Segatella copri</name>
    <dbReference type="NCBI Taxonomy" id="165179"/>
    <lineage>
        <taxon>Bacteria</taxon>
        <taxon>Pseudomonadati</taxon>
        <taxon>Bacteroidota</taxon>
        <taxon>Bacteroidia</taxon>
        <taxon>Bacteroidales</taxon>
        <taxon>Prevotellaceae</taxon>
        <taxon>Segatella</taxon>
    </lineage>
</organism>
<evidence type="ECO:0000256" key="4">
    <source>
        <dbReference type="SAM" id="Phobius"/>
    </source>
</evidence>
<sequence>MTERKMIQLKENNGIPRSLLLTMAVIAGLTVANCYYNQPLLEMIRHDLGISQHSANLITVATQIGYALGLCFLIPMGDLYSRRRIIVTNMTVAAIMAIIIALAHNVWLLWGASLFLGACSVIPQFFIPIAGQYSAPKNKSRNMGIVLSGLLTGILASRVISGYVGDWLGWREMFLIAAVVMLICMALTLKIIPEMKRNYIGSYKGLMVTVFEIFAYHPRIRLYSIRAAFGFGSMMAIWSCLAFHLAQGPFFSGSEMVGTLGACGIAGALAASGIGKLVPRYGIRKLSLYGAVLQIVAWSIANLYGNTYAGLIIAIILVDIGLQCQQLSNQSGCIQEIPEAANRANTIFMTTYFIGGSLGTYCAGIAWTQIGWLGVCTVGMVFAIISLCISVCNRK</sequence>
<feature type="transmembrane region" description="Helical" evidence="4">
    <location>
        <begin position="307"/>
        <end position="325"/>
    </location>
</feature>
<feature type="transmembrane region" description="Helical" evidence="4">
    <location>
        <begin position="50"/>
        <end position="73"/>
    </location>
</feature>
<dbReference type="PANTHER" id="PTHR42910">
    <property type="entry name" value="TRANSPORTER SCO4007-RELATED"/>
    <property type="match status" value="1"/>
</dbReference>
<feature type="transmembrane region" description="Helical" evidence="4">
    <location>
        <begin position="372"/>
        <end position="392"/>
    </location>
</feature>
<name>A0A6G1TX82_9BACT</name>
<feature type="transmembrane region" description="Helical" evidence="4">
    <location>
        <begin position="143"/>
        <end position="161"/>
    </location>
</feature>
<evidence type="ECO:0000256" key="2">
    <source>
        <dbReference type="ARBA" id="ARBA00022989"/>
    </source>
</evidence>
<dbReference type="InterPro" id="IPR011701">
    <property type="entry name" value="MFS"/>
</dbReference>
<gene>
    <name evidence="6" type="ORF">F7D73_00835</name>
</gene>
<protein>
    <submittedName>
        <fullName evidence="6">MFS transporter</fullName>
    </submittedName>
</protein>
<accession>A0A6G1TX82</accession>
<dbReference type="AlphaFoldDB" id="A0A6G1TX82"/>
<dbReference type="PROSITE" id="PS50850">
    <property type="entry name" value="MFS"/>
    <property type="match status" value="1"/>
</dbReference>
<evidence type="ECO:0000313" key="6">
    <source>
        <dbReference type="EMBL" id="MQN79529.1"/>
    </source>
</evidence>
<dbReference type="PANTHER" id="PTHR42910:SF1">
    <property type="entry name" value="MAJOR FACILITATOR SUPERFAMILY (MFS) PROFILE DOMAIN-CONTAINING PROTEIN"/>
    <property type="match status" value="1"/>
</dbReference>
<reference evidence="6 7" key="1">
    <citation type="submission" date="2019-09" db="EMBL/GenBank/DDBJ databases">
        <title>Distinct polysaccharide growth profiles of human intestinal Prevotella copri isolates.</title>
        <authorList>
            <person name="Fehlner-Peach H."/>
            <person name="Magnabosco C."/>
            <person name="Raghavan V."/>
            <person name="Scher J.U."/>
            <person name="Tett A."/>
            <person name="Cox L.M."/>
            <person name="Gottsegen C."/>
            <person name="Watters A."/>
            <person name="Wiltshire- Gordon J.D."/>
            <person name="Segata N."/>
            <person name="Bonneau R."/>
            <person name="Littman D.R."/>
        </authorList>
    </citation>
    <scope>NUCLEOTIDE SEQUENCE [LARGE SCALE GENOMIC DNA]</scope>
    <source>
        <strain evidence="7">iA622</strain>
    </source>
</reference>
<keyword evidence="1 4" id="KW-0812">Transmembrane</keyword>
<feature type="transmembrane region" description="Helical" evidence="4">
    <location>
        <begin position="109"/>
        <end position="131"/>
    </location>
</feature>
<evidence type="ECO:0000256" key="3">
    <source>
        <dbReference type="ARBA" id="ARBA00023136"/>
    </source>
</evidence>
<dbReference type="InterPro" id="IPR036259">
    <property type="entry name" value="MFS_trans_sf"/>
</dbReference>
<dbReference type="EMBL" id="VZCB01000006">
    <property type="protein sequence ID" value="MQN79529.1"/>
    <property type="molecule type" value="Genomic_DNA"/>
</dbReference>
<dbReference type="Gene3D" id="1.20.1250.20">
    <property type="entry name" value="MFS general substrate transporter like domains"/>
    <property type="match status" value="1"/>
</dbReference>